<feature type="compositionally biased region" description="Pro residues" evidence="1">
    <location>
        <begin position="260"/>
        <end position="272"/>
    </location>
</feature>
<feature type="region of interest" description="Disordered" evidence="1">
    <location>
        <begin position="186"/>
        <end position="277"/>
    </location>
</feature>
<evidence type="ECO:0000313" key="3">
    <source>
        <dbReference type="Proteomes" id="UP000774617"/>
    </source>
</evidence>
<feature type="compositionally biased region" description="Polar residues" evidence="1">
    <location>
        <begin position="114"/>
        <end position="138"/>
    </location>
</feature>
<reference evidence="2 3" key="1">
    <citation type="journal article" date="2021" name="Nat. Commun.">
        <title>Genetic determinants of endophytism in the Arabidopsis root mycobiome.</title>
        <authorList>
            <person name="Mesny F."/>
            <person name="Miyauchi S."/>
            <person name="Thiergart T."/>
            <person name="Pickel B."/>
            <person name="Atanasova L."/>
            <person name="Karlsson M."/>
            <person name="Huettel B."/>
            <person name="Barry K.W."/>
            <person name="Haridas S."/>
            <person name="Chen C."/>
            <person name="Bauer D."/>
            <person name="Andreopoulos W."/>
            <person name="Pangilinan J."/>
            <person name="LaButti K."/>
            <person name="Riley R."/>
            <person name="Lipzen A."/>
            <person name="Clum A."/>
            <person name="Drula E."/>
            <person name="Henrissat B."/>
            <person name="Kohler A."/>
            <person name="Grigoriev I.V."/>
            <person name="Martin F.M."/>
            <person name="Hacquard S."/>
        </authorList>
    </citation>
    <scope>NUCLEOTIDE SEQUENCE [LARGE SCALE GENOMIC DNA]</scope>
    <source>
        <strain evidence="2 3">MPI-SDFR-AT-0080</strain>
    </source>
</reference>
<organism evidence="2 3">
    <name type="scientific">Macrophomina phaseolina</name>
    <dbReference type="NCBI Taxonomy" id="35725"/>
    <lineage>
        <taxon>Eukaryota</taxon>
        <taxon>Fungi</taxon>
        <taxon>Dikarya</taxon>
        <taxon>Ascomycota</taxon>
        <taxon>Pezizomycotina</taxon>
        <taxon>Dothideomycetes</taxon>
        <taxon>Dothideomycetes incertae sedis</taxon>
        <taxon>Botryosphaeriales</taxon>
        <taxon>Botryosphaeriaceae</taxon>
        <taxon>Macrophomina</taxon>
    </lineage>
</organism>
<proteinExistence type="predicted"/>
<protein>
    <submittedName>
        <fullName evidence="2">Uncharacterized protein</fullName>
    </submittedName>
</protein>
<gene>
    <name evidence="2" type="ORF">B0J12DRAFT_703266</name>
</gene>
<keyword evidence="3" id="KW-1185">Reference proteome</keyword>
<dbReference type="EMBL" id="JAGTJR010000034">
    <property type="protein sequence ID" value="KAH7036739.1"/>
    <property type="molecule type" value="Genomic_DNA"/>
</dbReference>
<name>A0ABQ8FZ08_9PEZI</name>
<dbReference type="Proteomes" id="UP000774617">
    <property type="component" value="Unassembled WGS sequence"/>
</dbReference>
<feature type="region of interest" description="Disordered" evidence="1">
    <location>
        <begin position="316"/>
        <end position="364"/>
    </location>
</feature>
<comment type="caution">
    <text evidence="2">The sequence shown here is derived from an EMBL/GenBank/DDBJ whole genome shotgun (WGS) entry which is preliminary data.</text>
</comment>
<sequence>MSPPGDIPEIVPQNENVDVPTSCDISYNAESVPKPNMIAQTNGLSLKGPSGAVSSTTRSSGLFFISYTAEHKPGNQEHQQNNLPSHDPPASASPTTAAATNNDDHMAHHHRSDSAQTSPLSNTSTRLGTPHSTTSSAAFSTLRTGARTPAAAVSPFPVLTPADTLPSATIYTPRCPTCGSSRRYGAIPDPLNTGTSGIPSSRLTPLRPAPPPPPPPTSAGAVAGAGASASAAAGTPGLGTGGGANSHRHRANAVVSTPGPFYPPFRLQPPPQRGRRAGVRPLLLRTRTSPREGHGGVVGERVVSAVEAGGLKVVGEQGVVHGRRRSQSDVRHDRSRSPNTAAGVGSPPRTPRLRPSVVGGGEGVDRRRRDWREWDEFEELLERLRDAYKGEDQGGRKVIRGMLEGMMEGKRGELGAGGTSVLGKIV</sequence>
<feature type="compositionally biased region" description="Pro residues" evidence="1">
    <location>
        <begin position="207"/>
        <end position="217"/>
    </location>
</feature>
<feature type="compositionally biased region" description="Low complexity" evidence="1">
    <location>
        <begin position="218"/>
        <end position="235"/>
    </location>
</feature>
<feature type="compositionally biased region" description="Low complexity" evidence="1">
    <location>
        <begin position="88"/>
        <end position="101"/>
    </location>
</feature>
<evidence type="ECO:0000256" key="1">
    <source>
        <dbReference type="SAM" id="MobiDB-lite"/>
    </source>
</evidence>
<accession>A0ABQ8FZ08</accession>
<evidence type="ECO:0000313" key="2">
    <source>
        <dbReference type="EMBL" id="KAH7036739.1"/>
    </source>
</evidence>
<feature type="region of interest" description="Disordered" evidence="1">
    <location>
        <begin position="74"/>
        <end position="138"/>
    </location>
</feature>
<feature type="compositionally biased region" description="Basic and acidic residues" evidence="1">
    <location>
        <begin position="326"/>
        <end position="336"/>
    </location>
</feature>